<dbReference type="EMBL" id="FN645454">
    <property type="protein sequence ID" value="CBI76060.1"/>
    <property type="molecule type" value="Genomic_DNA"/>
</dbReference>
<protein>
    <submittedName>
        <fullName evidence="2">Peptidoglycan binding domain protein</fullName>
    </submittedName>
</protein>
<keyword evidence="1" id="KW-0812">Transmembrane</keyword>
<sequence length="166" mass="18947">MLVSIMTNKRKKRKNKSVKQWSITIAFLALICRFILWLIKQIYRHTCTNACLVIGLFIFIISFGFFVVNALFSQMKTQQEVLININLTLVSAVIEASILSEQQTRIQSNSHIVSISSSLHQDLPLCFLQSAMPGNLLETQEKLVKMRLNSGFLDEVSNANIHYTRV</sequence>
<organism evidence="2 3">
    <name type="scientific">Bartonella clarridgeiae (strain CCUG 45776 / CIP 104772 / 73)</name>
    <dbReference type="NCBI Taxonomy" id="696125"/>
    <lineage>
        <taxon>Bacteria</taxon>
        <taxon>Pseudomonadati</taxon>
        <taxon>Pseudomonadota</taxon>
        <taxon>Alphaproteobacteria</taxon>
        <taxon>Hyphomicrobiales</taxon>
        <taxon>Bartonellaceae</taxon>
        <taxon>Bartonella</taxon>
    </lineage>
</organism>
<dbReference type="eggNOG" id="COG3409">
    <property type="taxonomic scope" value="Bacteria"/>
</dbReference>
<accession>E6YGS2</accession>
<dbReference type="HOGENOM" id="CLU_1599484_0_0_5"/>
<keyword evidence="1" id="KW-0472">Membrane</keyword>
<dbReference type="Proteomes" id="UP000009101">
    <property type="component" value="Chromosome"/>
</dbReference>
<reference evidence="2 3" key="2">
    <citation type="journal article" date="2011" name="PLoS Genet.">
        <title>Parallel evolution of a type IV secretion system in radiating lineages of the host-restricted bacterial pathogen Bartonella.</title>
        <authorList>
            <person name="Engel P."/>
            <person name="Salzburger W."/>
            <person name="Liesch M."/>
            <person name="Chang C.C."/>
            <person name="Maruyama S."/>
            <person name="Lanz C."/>
            <person name="Calteau A."/>
            <person name="Lajus A."/>
            <person name="Medigue C."/>
            <person name="Schuster S.C."/>
            <person name="Dehio C."/>
        </authorList>
    </citation>
    <scope>NUCLEOTIDE SEQUENCE [LARGE SCALE GENOMIC DNA]</scope>
    <source>
        <strain evidence="3">CIP 104772 / 73</strain>
    </source>
</reference>
<keyword evidence="1" id="KW-1133">Transmembrane helix</keyword>
<reference evidence="3" key="1">
    <citation type="submission" date="2009-11" db="EMBL/GenBank/DDBJ databases">
        <title>Genome sequencing of Bartonella species and comparative genomics.</title>
        <authorList>
            <person name="Engel P."/>
            <person name="Salzburger W."/>
            <person name="Marius L."/>
            <person name="Chao-Chin C."/>
            <person name="Soichi M."/>
            <person name="Christa L."/>
            <person name="Alexandra C."/>
            <person name="Aurelie L."/>
            <person name="Claudine M."/>
            <person name="Stephan S.C."/>
            <person name="Christoph D."/>
        </authorList>
    </citation>
    <scope>NUCLEOTIDE SEQUENCE [LARGE SCALE GENOMIC DNA]</scope>
    <source>
        <strain evidence="3">CIP 104772 / 73</strain>
    </source>
</reference>
<proteinExistence type="predicted"/>
<evidence type="ECO:0000256" key="1">
    <source>
        <dbReference type="SAM" id="Phobius"/>
    </source>
</evidence>
<feature type="transmembrane region" description="Helical" evidence="1">
    <location>
        <begin position="52"/>
        <end position="72"/>
    </location>
</feature>
<gene>
    <name evidence="2" type="ordered locus">BARCL_0379</name>
</gene>
<evidence type="ECO:0000313" key="2">
    <source>
        <dbReference type="EMBL" id="CBI76060.1"/>
    </source>
</evidence>
<name>E6YGS2_BARC7</name>
<dbReference type="AlphaFoldDB" id="E6YGS2"/>
<feature type="transmembrane region" description="Helical" evidence="1">
    <location>
        <begin position="21"/>
        <end position="40"/>
    </location>
</feature>
<keyword evidence="3" id="KW-1185">Reference proteome</keyword>
<evidence type="ECO:0000313" key="3">
    <source>
        <dbReference type="Proteomes" id="UP000009101"/>
    </source>
</evidence>
<dbReference type="KEGG" id="bcd:BARCL_0379"/>